<sequence>MFKRLIKRALVGAAFVAAAGQALAADAPTTIRIGEIRADSMIRIYYAQSKGYFAQEGLKPEIVTLGSGPAVSSALASGSVDIGYSGIIPVLFARARNQPFVIVDTLDYEYGAPGKQDTWLIASKASNIHSVADLRGKTIAINATGAVCELLVKEHLAQAGVPYDSVKKIIVPMPQMASMLQVGNADAACISEPFYASAKMSPNVQAVTLGSGVIANLPPNQRIALDVLFAREDWVKSHADVLQRFNRVLDRASADFRANPALYQQWLVSEFKLAPDLAQQVTHYFDWGSLTPDAASLRPLTDAMVHYGLLHAPLDPATLVATGAAK</sequence>
<dbReference type="EMBL" id="CP038149">
    <property type="protein sequence ID" value="QBQ98866.1"/>
    <property type="molecule type" value="Genomic_DNA"/>
</dbReference>
<dbReference type="Pfam" id="PF09084">
    <property type="entry name" value="NMT1"/>
    <property type="match status" value="1"/>
</dbReference>
<comment type="similarity">
    <text evidence="1">Belongs to the bacterial solute-binding protein SsuA/TauA family.</text>
</comment>
<feature type="signal peptide" evidence="2">
    <location>
        <begin position="1"/>
        <end position="24"/>
    </location>
</feature>
<dbReference type="AlphaFoldDB" id="A0A4P7CVU5"/>
<organism evidence="4 5">
    <name type="scientific">Paraburkholderia pallida</name>
    <dbReference type="NCBI Taxonomy" id="2547399"/>
    <lineage>
        <taxon>Bacteria</taxon>
        <taxon>Pseudomonadati</taxon>
        <taxon>Pseudomonadota</taxon>
        <taxon>Betaproteobacteria</taxon>
        <taxon>Burkholderiales</taxon>
        <taxon>Burkholderiaceae</taxon>
        <taxon>Paraburkholderia</taxon>
    </lineage>
</organism>
<dbReference type="Gene3D" id="3.40.190.10">
    <property type="entry name" value="Periplasmic binding protein-like II"/>
    <property type="match status" value="2"/>
</dbReference>
<dbReference type="KEGG" id="ppai:E1956_16545"/>
<dbReference type="OrthoDB" id="286202at2"/>
<name>A0A4P7CVU5_9BURK</name>
<keyword evidence="2" id="KW-0732">Signal</keyword>
<dbReference type="RefSeq" id="WP_134751071.1">
    <property type="nucleotide sequence ID" value="NZ_CP038149.1"/>
</dbReference>
<proteinExistence type="inferred from homology"/>
<dbReference type="SUPFAM" id="SSF53850">
    <property type="entry name" value="Periplasmic binding protein-like II"/>
    <property type="match status" value="1"/>
</dbReference>
<evidence type="ECO:0000256" key="1">
    <source>
        <dbReference type="ARBA" id="ARBA00010742"/>
    </source>
</evidence>
<reference evidence="4 5" key="1">
    <citation type="submission" date="2019-03" db="EMBL/GenBank/DDBJ databases">
        <title>Paraburkholderia sp. 7MH5, isolated from subtropical forest soil.</title>
        <authorList>
            <person name="Gao Z.-H."/>
            <person name="Qiu L.-H."/>
        </authorList>
    </citation>
    <scope>NUCLEOTIDE SEQUENCE [LARGE SCALE GENOMIC DNA]</scope>
    <source>
        <strain evidence="4 5">7MH5</strain>
    </source>
</reference>
<evidence type="ECO:0000256" key="2">
    <source>
        <dbReference type="SAM" id="SignalP"/>
    </source>
</evidence>
<evidence type="ECO:0000313" key="4">
    <source>
        <dbReference type="EMBL" id="QBQ98866.1"/>
    </source>
</evidence>
<dbReference type="InterPro" id="IPR015168">
    <property type="entry name" value="SsuA/THI5"/>
</dbReference>
<keyword evidence="5" id="KW-1185">Reference proteome</keyword>
<dbReference type="PANTHER" id="PTHR30024">
    <property type="entry name" value="ALIPHATIC SULFONATES-BINDING PROTEIN-RELATED"/>
    <property type="match status" value="1"/>
</dbReference>
<accession>A0A4P7CVU5</accession>
<evidence type="ECO:0000313" key="5">
    <source>
        <dbReference type="Proteomes" id="UP000295727"/>
    </source>
</evidence>
<feature type="domain" description="Solute-binding protein family 3/N-terminal" evidence="3">
    <location>
        <begin position="30"/>
        <end position="270"/>
    </location>
</feature>
<dbReference type="Proteomes" id="UP000295727">
    <property type="component" value="Chromosome 2"/>
</dbReference>
<evidence type="ECO:0000259" key="3">
    <source>
        <dbReference type="SMART" id="SM00062"/>
    </source>
</evidence>
<dbReference type="SMART" id="SM00062">
    <property type="entry name" value="PBPb"/>
    <property type="match status" value="1"/>
</dbReference>
<protein>
    <submittedName>
        <fullName evidence="4">ABC transporter substrate-binding protein</fullName>
    </submittedName>
</protein>
<feature type="chain" id="PRO_5020632803" evidence="2">
    <location>
        <begin position="25"/>
        <end position="326"/>
    </location>
</feature>
<gene>
    <name evidence="4" type="ORF">E1956_16545</name>
</gene>
<dbReference type="InterPro" id="IPR001638">
    <property type="entry name" value="Solute-binding_3/MltF_N"/>
</dbReference>